<dbReference type="Proteomes" id="UP000252458">
    <property type="component" value="Unassembled WGS sequence"/>
</dbReference>
<dbReference type="Gene3D" id="3.40.50.720">
    <property type="entry name" value="NAD(P)-binding Rossmann-like Domain"/>
    <property type="match status" value="1"/>
</dbReference>
<dbReference type="InterPro" id="IPR001509">
    <property type="entry name" value="Epimerase_deHydtase"/>
</dbReference>
<keyword evidence="1" id="KW-0521">NADP</keyword>
<organism evidence="4 5">
    <name type="scientific">Burkholderia reimsis</name>
    <dbReference type="NCBI Taxonomy" id="2234132"/>
    <lineage>
        <taxon>Bacteria</taxon>
        <taxon>Pseudomonadati</taxon>
        <taxon>Pseudomonadota</taxon>
        <taxon>Betaproteobacteria</taxon>
        <taxon>Burkholderiales</taxon>
        <taxon>Burkholderiaceae</taxon>
        <taxon>Burkholderia</taxon>
    </lineage>
</organism>
<keyword evidence="2" id="KW-0119">Carbohydrate metabolism</keyword>
<proteinExistence type="predicted"/>
<evidence type="ECO:0000256" key="1">
    <source>
        <dbReference type="ARBA" id="ARBA00022857"/>
    </source>
</evidence>
<dbReference type="RefSeq" id="WP_059648796.1">
    <property type="nucleotide sequence ID" value="NZ_QMFZ01000001.1"/>
</dbReference>
<dbReference type="SUPFAM" id="SSF51735">
    <property type="entry name" value="NAD(P)-binding Rossmann-fold domains"/>
    <property type="match status" value="1"/>
</dbReference>
<comment type="caution">
    <text evidence="4">The sequence shown here is derived from an EMBL/GenBank/DDBJ whole genome shotgun (WGS) entry which is preliminary data.</text>
</comment>
<feature type="domain" description="NAD-dependent epimerase/dehydratase" evidence="3">
    <location>
        <begin position="3"/>
        <end position="208"/>
    </location>
</feature>
<protein>
    <submittedName>
        <fullName evidence="4">Epimerase</fullName>
    </submittedName>
</protein>
<evidence type="ECO:0000256" key="2">
    <source>
        <dbReference type="ARBA" id="ARBA00023277"/>
    </source>
</evidence>
<sequence length="318" mass="34396">MRVLVTGAGGFVGTALVERLLHDGIVEPGDVSELLLVDRQAGWPYDDARITALVGDFSSLEILDPQLSKPVDVVFHLASMPGSQAEAEPAEGDRVNLSGMLALFDRLAKQATEQGSAARVVYASSVAALGESLPPAVDEHTVPRPTMSYGVHKLVGELILADWTRRGKLDGRALRLPGIVARPALSAGHGSAFMSQIFRAAQRGQSYTCPVSPSATVWWMSRRCCVDNLLHAARLSAEGLHAGRVWTPPVLHLSVQEIVDALVRRFGSFDIDYAPVERIERLFGRQPPLTDRRAIEAGFQHDGTIDALVTRALELEPS</sequence>
<name>A0A365R3I1_9BURK</name>
<reference evidence="4 5" key="1">
    <citation type="submission" date="2018-06" db="EMBL/GenBank/DDBJ databases">
        <title>Draft genome sequence of Burkholderia reimsis strain BE51 isolated from a French agricultural soil.</title>
        <authorList>
            <person name="Esmaeel Q."/>
        </authorList>
    </citation>
    <scope>NUCLEOTIDE SEQUENCE [LARGE SCALE GENOMIC DNA]</scope>
    <source>
        <strain evidence="4 5">BE51</strain>
    </source>
</reference>
<dbReference type="PANTHER" id="PTHR43103:SF3">
    <property type="entry name" value="ADP-L-GLYCERO-D-MANNO-HEPTOSE-6-EPIMERASE"/>
    <property type="match status" value="1"/>
</dbReference>
<evidence type="ECO:0000313" key="4">
    <source>
        <dbReference type="EMBL" id="RBB43278.1"/>
    </source>
</evidence>
<keyword evidence="5" id="KW-1185">Reference proteome</keyword>
<dbReference type="AlphaFoldDB" id="A0A365R3I1"/>
<dbReference type="Gene3D" id="3.90.25.10">
    <property type="entry name" value="UDP-galactose 4-epimerase, domain 1"/>
    <property type="match status" value="1"/>
</dbReference>
<dbReference type="EMBL" id="QMFZ01000001">
    <property type="protein sequence ID" value="RBB43278.1"/>
    <property type="molecule type" value="Genomic_DNA"/>
</dbReference>
<gene>
    <name evidence="4" type="ORF">DPV79_02435</name>
</gene>
<dbReference type="Pfam" id="PF01370">
    <property type="entry name" value="Epimerase"/>
    <property type="match status" value="1"/>
</dbReference>
<accession>A0A365R3I1</accession>
<dbReference type="InterPro" id="IPR036291">
    <property type="entry name" value="NAD(P)-bd_dom_sf"/>
</dbReference>
<evidence type="ECO:0000259" key="3">
    <source>
        <dbReference type="Pfam" id="PF01370"/>
    </source>
</evidence>
<dbReference type="PANTHER" id="PTHR43103">
    <property type="entry name" value="NUCLEOSIDE-DIPHOSPHATE-SUGAR EPIMERASE"/>
    <property type="match status" value="1"/>
</dbReference>
<evidence type="ECO:0000313" key="5">
    <source>
        <dbReference type="Proteomes" id="UP000252458"/>
    </source>
</evidence>